<sequence>MEFFGLERWLAIFGQVGKKPDGTIHEDTVELLEVTLENFKLDFAAVGSKKSVLVKVTFKRV</sequence>
<dbReference type="RefSeq" id="WP_062421682.1">
    <property type="nucleotide sequence ID" value="NZ_BBYA01000009.1"/>
</dbReference>
<reference evidence="1 2" key="1">
    <citation type="submission" date="2015-07" db="EMBL/GenBank/DDBJ databases">
        <title>Genome sequence of Leptolinea tardivitalis DSM 16556.</title>
        <authorList>
            <person name="Hemp J."/>
            <person name="Ward L.M."/>
            <person name="Pace L.A."/>
            <person name="Fischer W.W."/>
        </authorList>
    </citation>
    <scope>NUCLEOTIDE SEQUENCE [LARGE SCALE GENOMIC DNA]</scope>
    <source>
        <strain evidence="1 2">YMTK-2</strain>
    </source>
</reference>
<evidence type="ECO:0000313" key="2">
    <source>
        <dbReference type="Proteomes" id="UP000050430"/>
    </source>
</evidence>
<dbReference type="InterPro" id="IPR035959">
    <property type="entry name" value="RutC-like_sf"/>
</dbReference>
<dbReference type="STRING" id="229920.ADM99_03375"/>
<dbReference type="EMBL" id="LGCK01000006">
    <property type="protein sequence ID" value="KPL73276.1"/>
    <property type="molecule type" value="Genomic_DNA"/>
</dbReference>
<keyword evidence="2" id="KW-1185">Reference proteome</keyword>
<comment type="caution">
    <text evidence="1">The sequence shown here is derived from an EMBL/GenBank/DDBJ whole genome shotgun (WGS) entry which is preliminary data.</text>
</comment>
<dbReference type="AlphaFoldDB" id="A0A0P6WWX1"/>
<gene>
    <name evidence="1" type="ORF">ADM99_03375</name>
</gene>
<organism evidence="1 2">
    <name type="scientific">Leptolinea tardivitalis</name>
    <dbReference type="NCBI Taxonomy" id="229920"/>
    <lineage>
        <taxon>Bacteria</taxon>
        <taxon>Bacillati</taxon>
        <taxon>Chloroflexota</taxon>
        <taxon>Anaerolineae</taxon>
        <taxon>Anaerolineales</taxon>
        <taxon>Anaerolineaceae</taxon>
        <taxon>Leptolinea</taxon>
    </lineage>
</organism>
<dbReference type="SUPFAM" id="SSF55298">
    <property type="entry name" value="YjgF-like"/>
    <property type="match status" value="1"/>
</dbReference>
<proteinExistence type="predicted"/>
<protein>
    <submittedName>
        <fullName evidence="1">Uncharacterized protein</fullName>
    </submittedName>
</protein>
<dbReference type="Proteomes" id="UP000050430">
    <property type="component" value="Unassembled WGS sequence"/>
</dbReference>
<accession>A0A0P6WWX1</accession>
<name>A0A0P6WWX1_9CHLR</name>
<evidence type="ECO:0000313" key="1">
    <source>
        <dbReference type="EMBL" id="KPL73276.1"/>
    </source>
</evidence>